<proteinExistence type="predicted"/>
<evidence type="ECO:0000313" key="2">
    <source>
        <dbReference type="EMBL" id="EGK02225.1"/>
    </source>
</evidence>
<dbReference type="eggNOG" id="ENOG50339JU">
    <property type="taxonomic scope" value="Bacteria"/>
</dbReference>
<protein>
    <submittedName>
        <fullName evidence="2">Uncharacterized protein</fullName>
    </submittedName>
</protein>
<evidence type="ECO:0000256" key="1">
    <source>
        <dbReference type="SAM" id="Phobius"/>
    </source>
</evidence>
<feature type="transmembrane region" description="Helical" evidence="1">
    <location>
        <begin position="109"/>
        <end position="129"/>
    </location>
</feature>
<keyword evidence="1" id="KW-0812">Transmembrane</keyword>
<organism evidence="2 3">
    <name type="scientific">Dysgonomonas gadei ATCC BAA-286</name>
    <dbReference type="NCBI Taxonomy" id="742766"/>
    <lineage>
        <taxon>Bacteria</taxon>
        <taxon>Pseudomonadati</taxon>
        <taxon>Bacteroidota</taxon>
        <taxon>Bacteroidia</taxon>
        <taxon>Bacteroidales</taxon>
        <taxon>Dysgonomonadaceae</taxon>
        <taxon>Dysgonomonas</taxon>
    </lineage>
</organism>
<evidence type="ECO:0000313" key="3">
    <source>
        <dbReference type="Proteomes" id="UP000004913"/>
    </source>
</evidence>
<dbReference type="Proteomes" id="UP000004913">
    <property type="component" value="Unassembled WGS sequence"/>
</dbReference>
<feature type="transmembrane region" description="Helical" evidence="1">
    <location>
        <begin position="25"/>
        <end position="45"/>
    </location>
</feature>
<name>F5IWM8_9BACT</name>
<keyword evidence="1" id="KW-0472">Membrane</keyword>
<dbReference type="OrthoDB" id="1077176at2"/>
<feature type="transmembrane region" description="Helical" evidence="1">
    <location>
        <begin position="175"/>
        <end position="194"/>
    </location>
</feature>
<dbReference type="EMBL" id="ADLV01000018">
    <property type="protein sequence ID" value="EGK02225.1"/>
    <property type="molecule type" value="Genomic_DNA"/>
</dbReference>
<reference evidence="2 3" key="1">
    <citation type="submission" date="2011-04" db="EMBL/GenBank/DDBJ databases">
        <title>The Genome Sequence of Dysgonomonas gadei ATCC BAA-286.</title>
        <authorList>
            <consortium name="The Broad Institute Genome Sequencing Platform"/>
            <person name="Earl A."/>
            <person name="Ward D."/>
            <person name="Feldgarden M."/>
            <person name="Gevers D."/>
            <person name="Pudlo N."/>
            <person name="Martens E."/>
            <person name="Allen-Vercoe E."/>
            <person name="Young S.K."/>
            <person name="Zeng Q."/>
            <person name="Gargeya S."/>
            <person name="Fitzgerald M."/>
            <person name="Haas B."/>
            <person name="Abouelleil A."/>
            <person name="Alvarado L."/>
            <person name="Arachchi H.M."/>
            <person name="Berlin A."/>
            <person name="Brown A."/>
            <person name="Chapman S.B."/>
            <person name="Chen Z."/>
            <person name="Dunbar C."/>
            <person name="Freedman E."/>
            <person name="Gearin G."/>
            <person name="Gellesch M."/>
            <person name="Goldberg J."/>
            <person name="Griggs A."/>
            <person name="Gujja S."/>
            <person name="Heiman D."/>
            <person name="Howarth C."/>
            <person name="Larson L."/>
            <person name="Lui A."/>
            <person name="MacDonald P.J.P."/>
            <person name="Mehta T."/>
            <person name="Montmayeur A."/>
            <person name="Murphy C."/>
            <person name="Neiman D."/>
            <person name="Pearson M."/>
            <person name="Priest M."/>
            <person name="Roberts A."/>
            <person name="Saif S."/>
            <person name="Shea T."/>
            <person name="Shenoy N."/>
            <person name="Sisk P."/>
            <person name="Stolte C."/>
            <person name="Sykes S."/>
            <person name="Yandava C."/>
            <person name="Wortman J."/>
            <person name="Nusbaum C."/>
            <person name="Birren B."/>
        </authorList>
    </citation>
    <scope>NUCLEOTIDE SEQUENCE [LARGE SCALE GENOMIC DNA]</scope>
    <source>
        <strain evidence="2 3">ATCC BAA-286</strain>
    </source>
</reference>
<dbReference type="STRING" id="742766.HMPREF9455_01495"/>
<keyword evidence="1" id="KW-1133">Transmembrane helix</keyword>
<sequence length="280" mass="32967">MNNTFDINRFVLLLRKDIQENWKKYLIRILTIYGALTLVTTWNSFLSYSEFEQGFDRLKYLNRDLIVFTAFVFFIFGCISASMAMEPINSKTKRLVYLMNPSSAFEKYFSRWLIMTIGYMVVFFILFWLSDATRVLICSIRFPDIDVQSVHFDRLIGNDDHRYEYVFERVSQFKFFVGLFVFAQSLFILGSTFWPKNSLVKTFSAGIIIFITFLLVCWCAISLVFENGMDSFGNALQQRTFGVEDSTIVGYLTILCFIFAVINWILAFFRFRESEVIKRL</sequence>
<feature type="transmembrane region" description="Helical" evidence="1">
    <location>
        <begin position="65"/>
        <end position="88"/>
    </location>
</feature>
<keyword evidence="3" id="KW-1185">Reference proteome</keyword>
<dbReference type="AlphaFoldDB" id="F5IWM8"/>
<feature type="transmembrane region" description="Helical" evidence="1">
    <location>
        <begin position="206"/>
        <end position="225"/>
    </location>
</feature>
<dbReference type="RefSeq" id="WP_006799010.1">
    <property type="nucleotide sequence ID" value="NZ_GL891981.1"/>
</dbReference>
<dbReference type="HOGENOM" id="CLU_089882_0_0_10"/>
<accession>F5IWM8</accession>
<comment type="caution">
    <text evidence="2">The sequence shown here is derived from an EMBL/GenBank/DDBJ whole genome shotgun (WGS) entry which is preliminary data.</text>
</comment>
<gene>
    <name evidence="2" type="ORF">HMPREF9455_01495</name>
</gene>
<feature type="transmembrane region" description="Helical" evidence="1">
    <location>
        <begin position="248"/>
        <end position="269"/>
    </location>
</feature>